<dbReference type="Gene3D" id="3.40.630.30">
    <property type="match status" value="1"/>
</dbReference>
<dbReference type="GO" id="GO:0016747">
    <property type="term" value="F:acyltransferase activity, transferring groups other than amino-acyl groups"/>
    <property type="evidence" value="ECO:0007669"/>
    <property type="project" value="InterPro"/>
</dbReference>
<name>A0A068YUL3_BIFBI</name>
<dbReference type="Pfam" id="PF00583">
    <property type="entry name" value="Acetyltransf_1"/>
    <property type="match status" value="1"/>
</dbReference>
<protein>
    <recommendedName>
        <fullName evidence="1">N-acetyltransferase domain-containing protein</fullName>
    </recommendedName>
</protein>
<dbReference type="RefSeq" id="WP_003813689.1">
    <property type="nucleotide sequence ID" value="NZ_JAKEYX010000016.1"/>
</dbReference>
<reference evidence="2" key="1">
    <citation type="submission" date="2013-11" db="EMBL/GenBank/DDBJ databases">
        <title>A murein lytic enzyme of Bifidobacterium bifidum MIMBb75 modulates dendritic cell maturation through its CHAP amidase domain.</title>
        <authorList>
            <person name="Guglielmetti S."/>
        </authorList>
    </citation>
    <scope>NUCLEOTIDE SEQUENCE</scope>
    <source>
        <strain evidence="2">MIMBb75</strain>
    </source>
</reference>
<proteinExistence type="predicted"/>
<sequence>MKSTPRTTSLNEPDIRPARNHAEAEEIGSLLLEEIAHPGFIPGPEFVWQGQGFLRPTLIGAWSQNRLVGGASLSPYMEHTKAFLGIGRADAAKAVTRLVAETDGIAVRPDHRREGVGRKIKLFCDSFAAQHHAAIMVSVTTNEAAAGLNHEAGHIVFERCDGLVIKYVDTVGEPLIWLHDLDGTIPEAAWSVSVLGKTYGPTIVVGEQRAIRRGNADKDIQWVFAVDAAGHTVA</sequence>
<feature type="domain" description="N-acetyltransferase" evidence="1">
    <location>
        <begin position="13"/>
        <end position="182"/>
    </location>
</feature>
<dbReference type="PROSITE" id="PS51186">
    <property type="entry name" value="GNAT"/>
    <property type="match status" value="1"/>
</dbReference>
<dbReference type="EMBL" id="HG794715">
    <property type="protein sequence ID" value="CDS55432.1"/>
    <property type="molecule type" value="Genomic_DNA"/>
</dbReference>
<dbReference type="InterPro" id="IPR016181">
    <property type="entry name" value="Acyl_CoA_acyltransferase"/>
</dbReference>
<evidence type="ECO:0000313" key="2">
    <source>
        <dbReference type="EMBL" id="CDS55432.1"/>
    </source>
</evidence>
<dbReference type="InterPro" id="IPR000182">
    <property type="entry name" value="GNAT_dom"/>
</dbReference>
<dbReference type="AlphaFoldDB" id="A0A068YUL3"/>
<dbReference type="SUPFAM" id="SSF55729">
    <property type="entry name" value="Acyl-CoA N-acyltransferases (Nat)"/>
    <property type="match status" value="1"/>
</dbReference>
<accession>A0A068YUL3</accession>
<evidence type="ECO:0000259" key="1">
    <source>
        <dbReference type="PROSITE" id="PS51186"/>
    </source>
</evidence>
<organism evidence="2">
    <name type="scientific">Bifidobacterium bifidum</name>
    <dbReference type="NCBI Taxonomy" id="1681"/>
    <lineage>
        <taxon>Bacteria</taxon>
        <taxon>Bacillati</taxon>
        <taxon>Actinomycetota</taxon>
        <taxon>Actinomycetes</taxon>
        <taxon>Bifidobacteriales</taxon>
        <taxon>Bifidobacteriaceae</taxon>
        <taxon>Bifidobacterium</taxon>
    </lineage>
</organism>